<keyword evidence="4 9" id="KW-0479">Metal-binding</keyword>
<comment type="subunit">
    <text evidence="9">Homodimer, forms a heterotetramer with a Cas1 homodimer.</text>
</comment>
<dbReference type="EC" id="3.1.-.-" evidence="9"/>
<feature type="binding site" evidence="9">
    <location>
        <position position="11"/>
    </location>
    <ligand>
        <name>Mg(2+)</name>
        <dbReference type="ChEBI" id="CHEBI:18420"/>
        <note>catalytic</note>
    </ligand>
</feature>
<evidence type="ECO:0000256" key="7">
    <source>
        <dbReference type="ARBA" id="ARBA00022842"/>
    </source>
</evidence>
<keyword evidence="12" id="KW-1185">Reference proteome</keyword>
<keyword evidence="8 9" id="KW-0051">Antiviral defense</keyword>
<dbReference type="GO" id="GO:0016787">
    <property type="term" value="F:hydrolase activity"/>
    <property type="evidence" value="ECO:0007669"/>
    <property type="project" value="UniProtKB-KW"/>
</dbReference>
<gene>
    <name evidence="9" type="primary">cas2</name>
    <name evidence="11" type="ORF">SAMN05444405_11223</name>
</gene>
<dbReference type="NCBIfam" id="TIGR01573">
    <property type="entry name" value="cas2"/>
    <property type="match status" value="1"/>
</dbReference>
<evidence type="ECO:0000256" key="5">
    <source>
        <dbReference type="ARBA" id="ARBA00022759"/>
    </source>
</evidence>
<evidence type="ECO:0000256" key="8">
    <source>
        <dbReference type="ARBA" id="ARBA00023118"/>
    </source>
</evidence>
<evidence type="ECO:0000256" key="6">
    <source>
        <dbReference type="ARBA" id="ARBA00022801"/>
    </source>
</evidence>
<proteinExistence type="inferred from homology"/>
<dbReference type="GO" id="GO:0046872">
    <property type="term" value="F:metal ion binding"/>
    <property type="evidence" value="ECO:0007669"/>
    <property type="project" value="UniProtKB-UniRule"/>
</dbReference>
<accession>A0A1M5DNA7</accession>
<keyword evidence="7 9" id="KW-0460">Magnesium</keyword>
<dbReference type="CDD" id="cd09725">
    <property type="entry name" value="Cas2_I_II_III"/>
    <property type="match status" value="1"/>
</dbReference>
<dbReference type="Proteomes" id="UP000184509">
    <property type="component" value="Unassembled WGS sequence"/>
</dbReference>
<evidence type="ECO:0000313" key="11">
    <source>
        <dbReference type="EMBL" id="SHF68518.1"/>
    </source>
</evidence>
<dbReference type="Gene3D" id="3.30.70.240">
    <property type="match status" value="1"/>
</dbReference>
<dbReference type="PANTHER" id="PTHR34405:SF3">
    <property type="entry name" value="CRISPR-ASSOCIATED ENDORIBONUCLEASE CAS2 3"/>
    <property type="match status" value="1"/>
</dbReference>
<evidence type="ECO:0000256" key="2">
    <source>
        <dbReference type="ARBA" id="ARBA00009959"/>
    </source>
</evidence>
<comment type="cofactor">
    <cofactor evidence="1 9">
        <name>Mg(2+)</name>
        <dbReference type="ChEBI" id="CHEBI:18420"/>
    </cofactor>
</comment>
<dbReference type="HAMAP" id="MF_01471">
    <property type="entry name" value="Cas2"/>
    <property type="match status" value="1"/>
</dbReference>
<dbReference type="PIRSF" id="PIRSF032582">
    <property type="entry name" value="Cas2"/>
    <property type="match status" value="1"/>
</dbReference>
<evidence type="ECO:0000256" key="3">
    <source>
        <dbReference type="ARBA" id="ARBA00022722"/>
    </source>
</evidence>
<organism evidence="11 12">
    <name type="scientific">Bacteroides luti</name>
    <dbReference type="NCBI Taxonomy" id="1297750"/>
    <lineage>
        <taxon>Bacteria</taxon>
        <taxon>Pseudomonadati</taxon>
        <taxon>Bacteroidota</taxon>
        <taxon>Bacteroidia</taxon>
        <taxon>Bacteroidales</taxon>
        <taxon>Bacteroidaceae</taxon>
        <taxon>Bacteroides</taxon>
    </lineage>
</organism>
<evidence type="ECO:0000313" key="12">
    <source>
        <dbReference type="Proteomes" id="UP000184509"/>
    </source>
</evidence>
<evidence type="ECO:0000256" key="4">
    <source>
        <dbReference type="ARBA" id="ARBA00022723"/>
    </source>
</evidence>
<dbReference type="EMBL" id="FQTV01000012">
    <property type="protein sequence ID" value="SHF68518.1"/>
    <property type="molecule type" value="Genomic_DNA"/>
</dbReference>
<evidence type="ECO:0000256" key="9">
    <source>
        <dbReference type="HAMAP-Rule" id="MF_01471"/>
    </source>
</evidence>
<comment type="function">
    <text evidence="9">CRISPR (clustered regularly interspaced short palindromic repeat), is an adaptive immune system that provides protection against mobile genetic elements (viruses, transposable elements and conjugative plasmids). CRISPR clusters contain sequences complementary to antecedent mobile elements and target invading nucleic acids. CRISPR clusters are transcribed and processed into CRISPR RNA (crRNA). Functions as a ssRNA-specific endoribonuclease. Involved in the integration of spacer DNA into the CRISPR cassette.</text>
</comment>
<name>A0A1M5DNA7_9BACE</name>
<dbReference type="STRING" id="1297750.SAMN05444405_11223"/>
<comment type="similarity">
    <text evidence="2 9 10">Belongs to the CRISPR-associated endoribonuclease Cas2 protein family.</text>
</comment>
<sequence length="95" mass="11155">MVLITYDVGTDSPEGKKRLRKVAKQCVNYGQRVQNSVFECLLDPAQFSVLKHKLDKIIDKEKDSIRFYFLGNKWEKHIEYIGKLTSFNMEDELII</sequence>
<dbReference type="AlphaFoldDB" id="A0A1M5DNA7"/>
<reference evidence="11 12" key="1">
    <citation type="submission" date="2016-11" db="EMBL/GenBank/DDBJ databases">
        <authorList>
            <person name="Jaros S."/>
            <person name="Januszkiewicz K."/>
            <person name="Wedrychowicz H."/>
        </authorList>
    </citation>
    <scope>NUCLEOTIDE SEQUENCE [LARGE SCALE GENOMIC DNA]</scope>
    <source>
        <strain evidence="11 12">DSM 26991</strain>
    </source>
</reference>
<evidence type="ECO:0000256" key="10">
    <source>
        <dbReference type="PIRNR" id="PIRNR032582"/>
    </source>
</evidence>
<dbReference type="PANTHER" id="PTHR34405">
    <property type="entry name" value="CRISPR-ASSOCIATED ENDORIBONUCLEASE CAS2"/>
    <property type="match status" value="1"/>
</dbReference>
<keyword evidence="3 9" id="KW-0540">Nuclease</keyword>
<keyword evidence="6 9" id="KW-0378">Hydrolase</keyword>
<dbReference type="GO" id="GO:0043571">
    <property type="term" value="P:maintenance of CRISPR repeat elements"/>
    <property type="evidence" value="ECO:0007669"/>
    <property type="project" value="UniProtKB-UniRule"/>
</dbReference>
<dbReference type="GO" id="GO:0004521">
    <property type="term" value="F:RNA endonuclease activity"/>
    <property type="evidence" value="ECO:0007669"/>
    <property type="project" value="UniProtKB-UniRule"/>
</dbReference>
<dbReference type="InterPro" id="IPR019199">
    <property type="entry name" value="Virulence_VapD/CRISPR_Cas2"/>
</dbReference>
<dbReference type="InterPro" id="IPR021127">
    <property type="entry name" value="CRISPR_associated_Cas2"/>
</dbReference>
<dbReference type="Pfam" id="PF09827">
    <property type="entry name" value="CRISPR_Cas2"/>
    <property type="match status" value="1"/>
</dbReference>
<dbReference type="GO" id="GO:0051607">
    <property type="term" value="P:defense response to virus"/>
    <property type="evidence" value="ECO:0007669"/>
    <property type="project" value="UniProtKB-UniRule"/>
</dbReference>
<keyword evidence="5 9" id="KW-0255">Endonuclease</keyword>
<protein>
    <recommendedName>
        <fullName evidence="9">CRISPR-associated endoribonuclease Cas2</fullName>
        <ecNumber evidence="9">3.1.-.-</ecNumber>
    </recommendedName>
</protein>
<dbReference type="SUPFAM" id="SSF143430">
    <property type="entry name" value="TTP0101/SSO1404-like"/>
    <property type="match status" value="1"/>
</dbReference>
<evidence type="ECO:0000256" key="1">
    <source>
        <dbReference type="ARBA" id="ARBA00001946"/>
    </source>
</evidence>